<dbReference type="Pfam" id="PF05164">
    <property type="entry name" value="ZapA"/>
    <property type="match status" value="1"/>
</dbReference>
<protein>
    <submittedName>
        <fullName evidence="1">Cell division protein ZapA</fullName>
    </submittedName>
</protein>
<evidence type="ECO:0000313" key="2">
    <source>
        <dbReference type="Proteomes" id="UP000244013"/>
    </source>
</evidence>
<comment type="caution">
    <text evidence="1">The sequence shown here is derived from an EMBL/GenBank/DDBJ whole genome shotgun (WGS) entry which is preliminary data.</text>
</comment>
<dbReference type="InterPro" id="IPR007838">
    <property type="entry name" value="Cell_div_ZapA-like"/>
</dbReference>
<name>A0A2T5U1M5_9SPHN</name>
<keyword evidence="1" id="KW-0131">Cell cycle</keyword>
<dbReference type="RefSeq" id="WP_060524686.1">
    <property type="nucleotide sequence ID" value="NZ_QAYE01000007.1"/>
</dbReference>
<dbReference type="OrthoDB" id="9797575at2"/>
<dbReference type="SUPFAM" id="SSF102829">
    <property type="entry name" value="Cell division protein ZapA-like"/>
    <property type="match status" value="1"/>
</dbReference>
<dbReference type="InterPro" id="IPR036192">
    <property type="entry name" value="Cell_div_ZapA-like_sf"/>
</dbReference>
<dbReference type="GeneID" id="91006715"/>
<dbReference type="EMBL" id="QAYE01000007">
    <property type="protein sequence ID" value="PTW45404.1"/>
    <property type="molecule type" value="Genomic_DNA"/>
</dbReference>
<accession>A0A2T5U1M5</accession>
<reference evidence="1 2" key="1">
    <citation type="submission" date="2018-04" db="EMBL/GenBank/DDBJ databases">
        <title>Genomic Encyclopedia of Type Strains, Phase III (KMG-III): the genomes of soil and plant-associated and newly described type strains.</title>
        <authorList>
            <person name="Whitman W."/>
        </authorList>
    </citation>
    <scope>NUCLEOTIDE SEQUENCE [LARGE SCALE GENOMIC DNA]</scope>
    <source>
        <strain evidence="1 2">MA-olki</strain>
    </source>
</reference>
<dbReference type="AlphaFoldDB" id="A0A2T5U1M5"/>
<sequence>MAQVMLDIGGRPHAVACRDGEESRVRLLGAMVAERWATADRAAGGLSAERAMLFVALMLADDLDEAAHRPPEGSAVSEIALTRIADRLEGLAQVLERTPLELSPPNA</sequence>
<organism evidence="1 2">
    <name type="scientific">Sphingomonas faeni</name>
    <dbReference type="NCBI Taxonomy" id="185950"/>
    <lineage>
        <taxon>Bacteria</taxon>
        <taxon>Pseudomonadati</taxon>
        <taxon>Pseudomonadota</taxon>
        <taxon>Alphaproteobacteria</taxon>
        <taxon>Sphingomonadales</taxon>
        <taxon>Sphingomonadaceae</taxon>
        <taxon>Sphingomonas</taxon>
    </lineage>
</organism>
<gene>
    <name evidence="1" type="ORF">C8J25_10779</name>
</gene>
<proteinExistence type="predicted"/>
<dbReference type="GO" id="GO:0051301">
    <property type="term" value="P:cell division"/>
    <property type="evidence" value="ECO:0007669"/>
    <property type="project" value="UniProtKB-KW"/>
</dbReference>
<keyword evidence="1" id="KW-0132">Cell division</keyword>
<evidence type="ECO:0000313" key="1">
    <source>
        <dbReference type="EMBL" id="PTW45404.1"/>
    </source>
</evidence>
<dbReference type="Proteomes" id="UP000244013">
    <property type="component" value="Unassembled WGS sequence"/>
</dbReference>